<evidence type="ECO:0000313" key="9">
    <source>
        <dbReference type="Proteomes" id="UP000289738"/>
    </source>
</evidence>
<proteinExistence type="inferred from homology"/>
<protein>
    <recommendedName>
        <fullName evidence="2">DNA-directed RNA polymerase</fullName>
        <ecNumber evidence="2">2.7.7.6</ecNumber>
    </recommendedName>
</protein>
<evidence type="ECO:0000256" key="6">
    <source>
        <dbReference type="ARBA" id="ARBA00023163"/>
    </source>
</evidence>
<organism evidence="8 9">
    <name type="scientific">Arachis hypogaea</name>
    <name type="common">Peanut</name>
    <dbReference type="NCBI Taxonomy" id="3818"/>
    <lineage>
        <taxon>Eukaryota</taxon>
        <taxon>Viridiplantae</taxon>
        <taxon>Streptophyta</taxon>
        <taxon>Embryophyta</taxon>
        <taxon>Tracheophyta</taxon>
        <taxon>Spermatophyta</taxon>
        <taxon>Magnoliopsida</taxon>
        <taxon>eudicotyledons</taxon>
        <taxon>Gunneridae</taxon>
        <taxon>Pentapetalae</taxon>
        <taxon>rosids</taxon>
        <taxon>fabids</taxon>
        <taxon>Fabales</taxon>
        <taxon>Fabaceae</taxon>
        <taxon>Papilionoideae</taxon>
        <taxon>50 kb inversion clade</taxon>
        <taxon>dalbergioids sensu lato</taxon>
        <taxon>Dalbergieae</taxon>
        <taxon>Pterocarpus clade</taxon>
        <taxon>Arachis</taxon>
    </lineage>
</organism>
<evidence type="ECO:0000313" key="8">
    <source>
        <dbReference type="EMBL" id="RYR67995.1"/>
    </source>
</evidence>
<dbReference type="SUPFAM" id="SSF64484">
    <property type="entry name" value="beta and beta-prime subunits of DNA dependent RNA-polymerase"/>
    <property type="match status" value="1"/>
</dbReference>
<dbReference type="GO" id="GO:0003899">
    <property type="term" value="F:DNA-directed RNA polymerase activity"/>
    <property type="evidence" value="ECO:0007669"/>
    <property type="project" value="UniProtKB-EC"/>
</dbReference>
<evidence type="ECO:0000256" key="3">
    <source>
        <dbReference type="ARBA" id="ARBA00022478"/>
    </source>
</evidence>
<comment type="caution">
    <text evidence="8">The sequence shown here is derived from an EMBL/GenBank/DDBJ whole genome shotgun (WGS) entry which is preliminary data.</text>
</comment>
<sequence>MTGQTASFRIRDIHPSHYRRICPINTSKGINVELIGSIAIHGRIGR</sequence>
<dbReference type="InterPro" id="IPR015712">
    <property type="entry name" value="DNA-dir_RNA_pol_su2"/>
</dbReference>
<keyword evidence="3" id="KW-0240">DNA-directed RNA polymerase</keyword>
<keyword evidence="4" id="KW-0808">Transferase</keyword>
<feature type="domain" description="RNA polymerase Rpb2" evidence="7">
    <location>
        <begin position="3"/>
        <end position="44"/>
    </location>
</feature>
<dbReference type="EC" id="2.7.7.6" evidence="2"/>
<evidence type="ECO:0000256" key="4">
    <source>
        <dbReference type="ARBA" id="ARBA00022679"/>
    </source>
</evidence>
<keyword evidence="9" id="KW-1185">Reference proteome</keyword>
<name>A0A445DXS5_ARAHY</name>
<dbReference type="GO" id="GO:0032549">
    <property type="term" value="F:ribonucleoside binding"/>
    <property type="evidence" value="ECO:0007669"/>
    <property type="project" value="InterPro"/>
</dbReference>
<evidence type="ECO:0000256" key="5">
    <source>
        <dbReference type="ARBA" id="ARBA00022695"/>
    </source>
</evidence>
<dbReference type="GO" id="GO:0000428">
    <property type="term" value="C:DNA-directed RNA polymerase complex"/>
    <property type="evidence" value="ECO:0007669"/>
    <property type="project" value="UniProtKB-KW"/>
</dbReference>
<accession>A0A445DXS5</accession>
<dbReference type="InterPro" id="IPR007645">
    <property type="entry name" value="RNA_pol_Rpb2_3"/>
</dbReference>
<comment type="similarity">
    <text evidence="1">Belongs to the RNA polymerase beta chain family.</text>
</comment>
<gene>
    <name evidence="8" type="ORF">Ahy_A03g014467</name>
</gene>
<dbReference type="PANTHER" id="PTHR20856">
    <property type="entry name" value="DNA-DIRECTED RNA POLYMERASE I SUBUNIT 2"/>
    <property type="match status" value="1"/>
</dbReference>
<evidence type="ECO:0000256" key="2">
    <source>
        <dbReference type="ARBA" id="ARBA00012418"/>
    </source>
</evidence>
<dbReference type="AlphaFoldDB" id="A0A445DXS5"/>
<dbReference type="EMBL" id="SDMP01000003">
    <property type="protein sequence ID" value="RYR67995.1"/>
    <property type="molecule type" value="Genomic_DNA"/>
</dbReference>
<dbReference type="Gene3D" id="3.90.1100.10">
    <property type="match status" value="1"/>
</dbReference>
<keyword evidence="6" id="KW-0804">Transcription</keyword>
<dbReference type="GO" id="GO:0006351">
    <property type="term" value="P:DNA-templated transcription"/>
    <property type="evidence" value="ECO:0007669"/>
    <property type="project" value="InterPro"/>
</dbReference>
<evidence type="ECO:0000259" key="7">
    <source>
        <dbReference type="Pfam" id="PF04565"/>
    </source>
</evidence>
<dbReference type="GO" id="GO:0003677">
    <property type="term" value="F:DNA binding"/>
    <property type="evidence" value="ECO:0007669"/>
    <property type="project" value="InterPro"/>
</dbReference>
<keyword evidence="5" id="KW-0548">Nucleotidyltransferase</keyword>
<evidence type="ECO:0000256" key="1">
    <source>
        <dbReference type="ARBA" id="ARBA00006835"/>
    </source>
</evidence>
<dbReference type="STRING" id="3818.A0A445DXS5"/>
<reference evidence="8 9" key="1">
    <citation type="submission" date="2019-01" db="EMBL/GenBank/DDBJ databases">
        <title>Sequencing of cultivated peanut Arachis hypogaea provides insights into genome evolution and oil improvement.</title>
        <authorList>
            <person name="Chen X."/>
        </authorList>
    </citation>
    <scope>NUCLEOTIDE SEQUENCE [LARGE SCALE GENOMIC DNA]</scope>
    <source>
        <strain evidence="9">cv. Fuhuasheng</strain>
        <tissue evidence="8">Leaves</tissue>
    </source>
</reference>
<dbReference type="Pfam" id="PF04565">
    <property type="entry name" value="RNA_pol_Rpb2_3"/>
    <property type="match status" value="1"/>
</dbReference>
<dbReference type="Proteomes" id="UP000289738">
    <property type="component" value="Chromosome A03"/>
</dbReference>